<reference evidence="2 3" key="1">
    <citation type="journal article" date="2019" name="Nat. Ecol. Evol.">
        <title>Megaphylogeny resolves global patterns of mushroom evolution.</title>
        <authorList>
            <person name="Varga T."/>
            <person name="Krizsan K."/>
            <person name="Foldi C."/>
            <person name="Dima B."/>
            <person name="Sanchez-Garcia M."/>
            <person name="Sanchez-Ramirez S."/>
            <person name="Szollosi G.J."/>
            <person name="Szarkandi J.G."/>
            <person name="Papp V."/>
            <person name="Albert L."/>
            <person name="Andreopoulos W."/>
            <person name="Angelini C."/>
            <person name="Antonin V."/>
            <person name="Barry K.W."/>
            <person name="Bougher N.L."/>
            <person name="Buchanan P."/>
            <person name="Buyck B."/>
            <person name="Bense V."/>
            <person name="Catcheside P."/>
            <person name="Chovatia M."/>
            <person name="Cooper J."/>
            <person name="Damon W."/>
            <person name="Desjardin D."/>
            <person name="Finy P."/>
            <person name="Geml J."/>
            <person name="Haridas S."/>
            <person name="Hughes K."/>
            <person name="Justo A."/>
            <person name="Karasinski D."/>
            <person name="Kautmanova I."/>
            <person name="Kiss B."/>
            <person name="Kocsube S."/>
            <person name="Kotiranta H."/>
            <person name="LaButti K.M."/>
            <person name="Lechner B.E."/>
            <person name="Liimatainen K."/>
            <person name="Lipzen A."/>
            <person name="Lukacs Z."/>
            <person name="Mihaltcheva S."/>
            <person name="Morgado L.N."/>
            <person name="Niskanen T."/>
            <person name="Noordeloos M.E."/>
            <person name="Ohm R.A."/>
            <person name="Ortiz-Santana B."/>
            <person name="Ovrebo C."/>
            <person name="Racz N."/>
            <person name="Riley R."/>
            <person name="Savchenko A."/>
            <person name="Shiryaev A."/>
            <person name="Soop K."/>
            <person name="Spirin V."/>
            <person name="Szebenyi C."/>
            <person name="Tomsovsky M."/>
            <person name="Tulloss R.E."/>
            <person name="Uehling J."/>
            <person name="Grigoriev I.V."/>
            <person name="Vagvolgyi C."/>
            <person name="Papp T."/>
            <person name="Martin F.M."/>
            <person name="Miettinen O."/>
            <person name="Hibbett D.S."/>
            <person name="Nagy L.G."/>
        </authorList>
    </citation>
    <scope>NUCLEOTIDE SEQUENCE [LARGE SCALE GENOMIC DNA]</scope>
    <source>
        <strain evidence="2 3">CBS 962.96</strain>
    </source>
</reference>
<name>A0A4S8MZK9_DENBC</name>
<feature type="compositionally biased region" description="Low complexity" evidence="1">
    <location>
        <begin position="37"/>
        <end position="49"/>
    </location>
</feature>
<feature type="compositionally biased region" description="Polar residues" evidence="1">
    <location>
        <begin position="102"/>
        <end position="120"/>
    </location>
</feature>
<dbReference type="GO" id="GO:0000462">
    <property type="term" value="P:maturation of SSU-rRNA from tricistronic rRNA transcript (SSU-rRNA, 5.8S rRNA, LSU-rRNA)"/>
    <property type="evidence" value="ECO:0007669"/>
    <property type="project" value="TreeGrafter"/>
</dbReference>
<proteinExistence type="predicted"/>
<sequence>MLMASNFSRPFQNHLTQPEPDEFESHKEEEEDDSQESEWGGINDSSDISEGSEDDSTFDENDDEFVAGSSTSNAGYSTTTAPSVVVFADPTKKDVRSDISQKKSFMSSKISKLSQNAQPQKTKTITEDDEEERTNLQNDALLHKLVHTKLLSGSLNPELDLTPAQRRKALSGRIMELTGDARLGRGEKSVKEAERNKHSKRVREGLVAKEKERQKARLEEAKNLGTYHPSLKKLFDSDSEPKVKKRQRGLQMGVGKFRSGVLQLSRHEIGSIHGHTGTSKSSRGRKRR</sequence>
<dbReference type="AlphaFoldDB" id="A0A4S8MZK9"/>
<feature type="compositionally biased region" description="Basic and acidic residues" evidence="1">
    <location>
        <begin position="90"/>
        <end position="101"/>
    </location>
</feature>
<accession>A0A4S8MZK9</accession>
<protein>
    <submittedName>
        <fullName evidence="2">Uncharacterized protein</fullName>
    </submittedName>
</protein>
<dbReference type="InterPro" id="IPR053030">
    <property type="entry name" value="Ribosomal_biogenesis_FAF1-like"/>
</dbReference>
<dbReference type="PANTHER" id="PTHR28096">
    <property type="entry name" value="PROTEIN FAF1"/>
    <property type="match status" value="1"/>
</dbReference>
<dbReference type="PANTHER" id="PTHR28096:SF1">
    <property type="entry name" value="PROTEIN FAF1"/>
    <property type="match status" value="1"/>
</dbReference>
<dbReference type="GO" id="GO:0005730">
    <property type="term" value="C:nucleolus"/>
    <property type="evidence" value="ECO:0007669"/>
    <property type="project" value="TreeGrafter"/>
</dbReference>
<feature type="compositionally biased region" description="Polar residues" evidence="1">
    <location>
        <begin position="68"/>
        <end position="82"/>
    </location>
</feature>
<dbReference type="OrthoDB" id="5556956at2759"/>
<feature type="compositionally biased region" description="Acidic residues" evidence="1">
    <location>
        <begin position="50"/>
        <end position="65"/>
    </location>
</feature>
<feature type="region of interest" description="Disordered" evidence="1">
    <location>
        <begin position="230"/>
        <end position="288"/>
    </location>
</feature>
<feature type="region of interest" description="Disordered" evidence="1">
    <location>
        <begin position="1"/>
        <end position="133"/>
    </location>
</feature>
<organism evidence="2 3">
    <name type="scientific">Dendrothele bispora (strain CBS 962.96)</name>
    <dbReference type="NCBI Taxonomy" id="1314807"/>
    <lineage>
        <taxon>Eukaryota</taxon>
        <taxon>Fungi</taxon>
        <taxon>Dikarya</taxon>
        <taxon>Basidiomycota</taxon>
        <taxon>Agaricomycotina</taxon>
        <taxon>Agaricomycetes</taxon>
        <taxon>Agaricomycetidae</taxon>
        <taxon>Agaricales</taxon>
        <taxon>Agaricales incertae sedis</taxon>
        <taxon>Dendrothele</taxon>
    </lineage>
</organism>
<feature type="compositionally biased region" description="Polar residues" evidence="1">
    <location>
        <begin position="1"/>
        <end position="16"/>
    </location>
</feature>
<feature type="region of interest" description="Disordered" evidence="1">
    <location>
        <begin position="181"/>
        <end position="213"/>
    </location>
</feature>
<evidence type="ECO:0000313" key="2">
    <source>
        <dbReference type="EMBL" id="THV08642.1"/>
    </source>
</evidence>
<gene>
    <name evidence="2" type="ORF">K435DRAFT_772087</name>
</gene>
<feature type="compositionally biased region" description="Basic and acidic residues" evidence="1">
    <location>
        <begin position="233"/>
        <end position="242"/>
    </location>
</feature>
<evidence type="ECO:0000256" key="1">
    <source>
        <dbReference type="SAM" id="MobiDB-lite"/>
    </source>
</evidence>
<feature type="compositionally biased region" description="Basic and acidic residues" evidence="1">
    <location>
        <begin position="182"/>
        <end position="213"/>
    </location>
</feature>
<evidence type="ECO:0000313" key="3">
    <source>
        <dbReference type="Proteomes" id="UP000297245"/>
    </source>
</evidence>
<keyword evidence="3" id="KW-1185">Reference proteome</keyword>
<dbReference type="Proteomes" id="UP000297245">
    <property type="component" value="Unassembled WGS sequence"/>
</dbReference>
<dbReference type="EMBL" id="ML179035">
    <property type="protein sequence ID" value="THV08642.1"/>
    <property type="molecule type" value="Genomic_DNA"/>
</dbReference>